<organism evidence="9 10">
    <name type="scientific">Sphingobium phenoxybenzoativorans</name>
    <dbReference type="NCBI Taxonomy" id="1592790"/>
    <lineage>
        <taxon>Bacteria</taxon>
        <taxon>Pseudomonadati</taxon>
        <taxon>Pseudomonadota</taxon>
        <taxon>Alphaproteobacteria</taxon>
        <taxon>Sphingomonadales</taxon>
        <taxon>Sphingomonadaceae</taxon>
        <taxon>Sphingobium</taxon>
    </lineage>
</organism>
<evidence type="ECO:0000256" key="1">
    <source>
        <dbReference type="ARBA" id="ARBA00004459"/>
    </source>
</evidence>
<feature type="domain" description="Glycine zipper 2TM" evidence="8">
    <location>
        <begin position="91"/>
        <end position="130"/>
    </location>
</feature>
<dbReference type="KEGG" id="spph:KFK14_20255"/>
<name>A0A975K5S1_9SPHN</name>
<feature type="chain" id="PRO_5037286550" description="17 kDa surface antigen" evidence="7">
    <location>
        <begin position="19"/>
        <end position="138"/>
    </location>
</feature>
<accession>A0A975K5S1</accession>
<evidence type="ECO:0000256" key="2">
    <source>
        <dbReference type="ARBA" id="ARBA00008681"/>
    </source>
</evidence>
<keyword evidence="5" id="KW-0449">Lipoprotein</keyword>
<gene>
    <name evidence="9" type="ORF">KFK14_20255</name>
</gene>
<evidence type="ECO:0000256" key="6">
    <source>
        <dbReference type="SAM" id="MobiDB-lite"/>
    </source>
</evidence>
<comment type="subcellular location">
    <subcellularLocation>
        <location evidence="1">Cell outer membrane</location>
        <topology evidence="1">Lipid-anchor</topology>
    </subcellularLocation>
</comment>
<dbReference type="EMBL" id="CP073910">
    <property type="protein sequence ID" value="QUT05300.1"/>
    <property type="molecule type" value="Genomic_DNA"/>
</dbReference>
<feature type="region of interest" description="Disordered" evidence="6">
    <location>
        <begin position="27"/>
        <end position="71"/>
    </location>
</feature>
<comment type="similarity">
    <text evidence="2">Belongs to the rickettsiale 17 kDa surface antigen family.</text>
</comment>
<dbReference type="InterPro" id="IPR051407">
    <property type="entry name" value="Bact_OM_lipoprot/Surf_antigen"/>
</dbReference>
<keyword evidence="7" id="KW-0732">Signal</keyword>
<dbReference type="InterPro" id="IPR008816">
    <property type="entry name" value="Gly_zipper_2TM_dom"/>
</dbReference>
<dbReference type="AlphaFoldDB" id="A0A975K5S1"/>
<reference evidence="9" key="1">
    <citation type="submission" date="2021-04" db="EMBL/GenBank/DDBJ databases">
        <title>Isolation of p-tert-butylphenol degrading bacteria Sphingobium phenoxybenzoativorans Tas13 from active sludge.</title>
        <authorList>
            <person name="Li Y."/>
        </authorList>
    </citation>
    <scope>NUCLEOTIDE SEQUENCE</scope>
    <source>
        <strain evidence="9">Tas13</strain>
    </source>
</reference>
<evidence type="ECO:0000256" key="7">
    <source>
        <dbReference type="SAM" id="SignalP"/>
    </source>
</evidence>
<sequence length="138" mass="14763">MRAPILAAAIVAALPLTACVSDGYNDRPRGDYGYRDRDRGDHRGDRYRGDGYRGDRRDRDGRPPRYLRDNDQIYRGNDGSYYCKRDDGTTGTIVGAIAGGVLGNVIAPGGSKTLGTILGGAGGAIAGRAIDKNDIRCE</sequence>
<keyword evidence="4" id="KW-0472">Membrane</keyword>
<dbReference type="PANTHER" id="PTHR35603">
    <property type="match status" value="1"/>
</dbReference>
<proteinExistence type="inferred from homology"/>
<evidence type="ECO:0000256" key="4">
    <source>
        <dbReference type="ARBA" id="ARBA00023136"/>
    </source>
</evidence>
<evidence type="ECO:0000313" key="9">
    <source>
        <dbReference type="EMBL" id="QUT05300.1"/>
    </source>
</evidence>
<dbReference type="RefSeq" id="WP_212608966.1">
    <property type="nucleotide sequence ID" value="NZ_CP073910.1"/>
</dbReference>
<evidence type="ECO:0000313" key="10">
    <source>
        <dbReference type="Proteomes" id="UP000681425"/>
    </source>
</evidence>
<protein>
    <recommendedName>
        <fullName evidence="3">17 kDa surface antigen</fullName>
    </recommendedName>
</protein>
<keyword evidence="10" id="KW-1185">Reference proteome</keyword>
<dbReference type="PANTHER" id="PTHR35603:SF2">
    <property type="entry name" value="OUTER MEMBRANE LIPOPROTEIN"/>
    <property type="match status" value="1"/>
</dbReference>
<evidence type="ECO:0000256" key="5">
    <source>
        <dbReference type="ARBA" id="ARBA00023288"/>
    </source>
</evidence>
<evidence type="ECO:0000259" key="8">
    <source>
        <dbReference type="Pfam" id="PF05433"/>
    </source>
</evidence>
<feature type="signal peptide" evidence="7">
    <location>
        <begin position="1"/>
        <end position="18"/>
    </location>
</feature>
<evidence type="ECO:0000256" key="3">
    <source>
        <dbReference type="ARBA" id="ARBA00015281"/>
    </source>
</evidence>
<dbReference type="Proteomes" id="UP000681425">
    <property type="component" value="Chromosome"/>
</dbReference>
<dbReference type="Pfam" id="PF05433">
    <property type="entry name" value="Rick_17kDa_Anti"/>
    <property type="match status" value="1"/>
</dbReference>
<dbReference type="GO" id="GO:0009279">
    <property type="term" value="C:cell outer membrane"/>
    <property type="evidence" value="ECO:0007669"/>
    <property type="project" value="UniProtKB-SubCell"/>
</dbReference>